<keyword evidence="1" id="KW-1133">Transmembrane helix</keyword>
<keyword evidence="1" id="KW-0812">Transmembrane</keyword>
<sequence>MRSERIGTNLIYWIAACILILLFTGCSSKKKKSPAADLAWSQNQDGKPESSGLVWVGKYCERVKECASKDLKEVDADTSALVEKALKKEACIEEFKESKIYFLEFPDPKAAFGRAVSCLQTAVSADCSAFRKGIQNLSEDCKWMYSAQNSK</sequence>
<gene>
    <name evidence="2" type="ORF">CH371_01170</name>
</gene>
<evidence type="ECO:0000313" key="2">
    <source>
        <dbReference type="EMBL" id="PJZ66746.1"/>
    </source>
</evidence>
<evidence type="ECO:0000256" key="1">
    <source>
        <dbReference type="SAM" id="Phobius"/>
    </source>
</evidence>
<accession>A0A2M9ZEA2</accession>
<feature type="transmembrane region" description="Helical" evidence="1">
    <location>
        <begin position="6"/>
        <end position="24"/>
    </location>
</feature>
<dbReference type="AlphaFoldDB" id="A0A2M9ZEA2"/>
<name>A0A2M9ZEA2_9LEPT</name>
<proteinExistence type="predicted"/>
<reference evidence="2 3" key="1">
    <citation type="submission" date="2017-07" db="EMBL/GenBank/DDBJ databases">
        <title>Leptospira spp. isolated from tropical soils.</title>
        <authorList>
            <person name="Thibeaux R."/>
            <person name="Iraola G."/>
            <person name="Ferres I."/>
            <person name="Bierque E."/>
            <person name="Girault D."/>
            <person name="Soupe-Gilbert M.-E."/>
            <person name="Picardeau M."/>
            <person name="Goarant C."/>
        </authorList>
    </citation>
    <scope>NUCLEOTIDE SEQUENCE [LARGE SCALE GENOMIC DNA]</scope>
    <source>
        <strain evidence="2 3">FH2-C-A2</strain>
    </source>
</reference>
<dbReference type="RefSeq" id="WP_100757344.1">
    <property type="nucleotide sequence ID" value="NZ_NPDT01000001.1"/>
</dbReference>
<dbReference type="Proteomes" id="UP000231912">
    <property type="component" value="Unassembled WGS sequence"/>
</dbReference>
<keyword evidence="1" id="KW-0472">Membrane</keyword>
<dbReference type="PROSITE" id="PS51257">
    <property type="entry name" value="PROKAR_LIPOPROTEIN"/>
    <property type="match status" value="1"/>
</dbReference>
<comment type="caution">
    <text evidence="2">The sequence shown here is derived from an EMBL/GenBank/DDBJ whole genome shotgun (WGS) entry which is preliminary data.</text>
</comment>
<protein>
    <recommendedName>
        <fullName evidence="4">Lipoprotein</fullName>
    </recommendedName>
</protein>
<organism evidence="2 3">
    <name type="scientific">Leptospira wolffii</name>
    <dbReference type="NCBI Taxonomy" id="409998"/>
    <lineage>
        <taxon>Bacteria</taxon>
        <taxon>Pseudomonadati</taxon>
        <taxon>Spirochaetota</taxon>
        <taxon>Spirochaetia</taxon>
        <taxon>Leptospirales</taxon>
        <taxon>Leptospiraceae</taxon>
        <taxon>Leptospira</taxon>
    </lineage>
</organism>
<dbReference type="EMBL" id="NPDT01000001">
    <property type="protein sequence ID" value="PJZ66746.1"/>
    <property type="molecule type" value="Genomic_DNA"/>
</dbReference>
<evidence type="ECO:0000313" key="3">
    <source>
        <dbReference type="Proteomes" id="UP000231912"/>
    </source>
</evidence>
<evidence type="ECO:0008006" key="4">
    <source>
        <dbReference type="Google" id="ProtNLM"/>
    </source>
</evidence>